<evidence type="ECO:0000259" key="8">
    <source>
        <dbReference type="PROSITE" id="PS50003"/>
    </source>
</evidence>
<evidence type="ECO:0000256" key="6">
    <source>
        <dbReference type="PROSITE-ProRule" id="PRU00288"/>
    </source>
</evidence>
<proteinExistence type="predicted"/>
<dbReference type="CDD" id="cd04385">
    <property type="entry name" value="RhoGAP_ARAP"/>
    <property type="match status" value="1"/>
</dbReference>
<dbReference type="InterPro" id="IPR052227">
    <property type="entry name" value="Arf-Rho-GAP_ANK-PH_domain"/>
</dbReference>
<name>A0AA97JLJ8_EUBMA</name>
<keyword evidence="6" id="KW-0863">Zinc-finger</keyword>
<dbReference type="InterPro" id="IPR000159">
    <property type="entry name" value="RA_dom"/>
</dbReference>
<feature type="region of interest" description="Disordered" evidence="7">
    <location>
        <begin position="124"/>
        <end position="230"/>
    </location>
</feature>
<feature type="domain" description="PH" evidence="8">
    <location>
        <begin position="890"/>
        <end position="1003"/>
    </location>
</feature>
<dbReference type="InterPro" id="IPR001849">
    <property type="entry name" value="PH_domain"/>
</dbReference>
<dbReference type="Pfam" id="PF00788">
    <property type="entry name" value="RA"/>
    <property type="match status" value="1"/>
</dbReference>
<protein>
    <submittedName>
        <fullName evidence="14">Arf-GAP with Rho-GAP domain, ANK repeat and PH domain-containing protein 3 isoform X1</fullName>
    </submittedName>
</protein>
<evidence type="ECO:0000256" key="2">
    <source>
        <dbReference type="ARBA" id="ARBA00022468"/>
    </source>
</evidence>
<feature type="region of interest" description="Disordered" evidence="7">
    <location>
        <begin position="1700"/>
        <end position="1784"/>
    </location>
</feature>
<keyword evidence="4" id="KW-0597">Phosphoprotein</keyword>
<dbReference type="PROSITE" id="PS50115">
    <property type="entry name" value="ARFGAP"/>
    <property type="match status" value="1"/>
</dbReference>
<dbReference type="GO" id="GO:0008270">
    <property type="term" value="F:zinc ion binding"/>
    <property type="evidence" value="ECO:0007669"/>
    <property type="project" value="UniProtKB-KW"/>
</dbReference>
<dbReference type="Gene3D" id="1.10.150.50">
    <property type="entry name" value="Transcription Factor, Ets-1"/>
    <property type="match status" value="1"/>
</dbReference>
<dbReference type="InterPro" id="IPR037278">
    <property type="entry name" value="ARFGAP/RecO"/>
</dbReference>
<dbReference type="SMART" id="SM00324">
    <property type="entry name" value="RhoGAP"/>
    <property type="match status" value="1"/>
</dbReference>
<dbReference type="InterPro" id="IPR013761">
    <property type="entry name" value="SAM/pointed_sf"/>
</dbReference>
<evidence type="ECO:0000256" key="1">
    <source>
        <dbReference type="ARBA" id="ARBA00004496"/>
    </source>
</evidence>
<dbReference type="InterPro" id="IPR037858">
    <property type="entry name" value="RhoGAP_ARAP"/>
</dbReference>
<dbReference type="GO" id="GO:0005547">
    <property type="term" value="F:phosphatidylinositol-3,4,5-trisphosphate binding"/>
    <property type="evidence" value="ECO:0007669"/>
    <property type="project" value="InterPro"/>
</dbReference>
<keyword evidence="6" id="KW-0862">Zinc</keyword>
<dbReference type="SUPFAM" id="SSF57863">
    <property type="entry name" value="ArfGap/RecO-like zinc finger"/>
    <property type="match status" value="1"/>
</dbReference>
<dbReference type="CDD" id="cd13253">
    <property type="entry name" value="PH1_ARAP"/>
    <property type="match status" value="1"/>
</dbReference>
<evidence type="ECO:0000259" key="9">
    <source>
        <dbReference type="PROSITE" id="PS50105"/>
    </source>
</evidence>
<organism evidence="13 14">
    <name type="scientific">Eublepharis macularius</name>
    <name type="common">Leopard gecko</name>
    <name type="synonym">Cyrtodactylus macularius</name>
    <dbReference type="NCBI Taxonomy" id="481883"/>
    <lineage>
        <taxon>Eukaryota</taxon>
        <taxon>Metazoa</taxon>
        <taxon>Chordata</taxon>
        <taxon>Craniata</taxon>
        <taxon>Vertebrata</taxon>
        <taxon>Euteleostomi</taxon>
        <taxon>Lepidosauria</taxon>
        <taxon>Squamata</taxon>
        <taxon>Bifurcata</taxon>
        <taxon>Gekkota</taxon>
        <taxon>Eublepharidae</taxon>
        <taxon>Eublepharinae</taxon>
        <taxon>Eublepharis</taxon>
    </lineage>
</organism>
<reference evidence="14" key="1">
    <citation type="submission" date="2025-08" db="UniProtKB">
        <authorList>
            <consortium name="RefSeq"/>
        </authorList>
    </citation>
    <scope>IDENTIFICATION</scope>
    <source>
        <tissue evidence="14">Blood</tissue>
    </source>
</reference>
<feature type="domain" description="Arf-GAP" evidence="10">
    <location>
        <begin position="698"/>
        <end position="823"/>
    </location>
</feature>
<dbReference type="Pfam" id="PF01412">
    <property type="entry name" value="ArfGap"/>
    <property type="match status" value="1"/>
</dbReference>
<dbReference type="InterPro" id="IPR001164">
    <property type="entry name" value="ArfGAP_dom"/>
</dbReference>
<feature type="compositionally biased region" description="Low complexity" evidence="7">
    <location>
        <begin position="1768"/>
        <end position="1777"/>
    </location>
</feature>
<gene>
    <name evidence="14" type="primary">ARAP3</name>
</gene>
<dbReference type="InterPro" id="IPR008936">
    <property type="entry name" value="Rho_GTPase_activation_prot"/>
</dbReference>
<evidence type="ECO:0000256" key="5">
    <source>
        <dbReference type="ARBA" id="ARBA00022737"/>
    </source>
</evidence>
<dbReference type="Pfam" id="PF00620">
    <property type="entry name" value="RhoGAP"/>
    <property type="match status" value="1"/>
</dbReference>
<keyword evidence="2" id="KW-0343">GTPase activation</keyword>
<feature type="compositionally biased region" description="Polar residues" evidence="7">
    <location>
        <begin position="344"/>
        <end position="357"/>
    </location>
</feature>
<dbReference type="Pfam" id="PF00536">
    <property type="entry name" value="SAM_1"/>
    <property type="match status" value="1"/>
</dbReference>
<dbReference type="PANTHER" id="PTHR45899:SF4">
    <property type="entry name" value="ARF-GAP WITH RHO-GAP DOMAIN, ANK REPEAT AND PH DOMAIN-CONTAINING PROTEIN 3"/>
    <property type="match status" value="1"/>
</dbReference>
<feature type="region of interest" description="Disordered" evidence="7">
    <location>
        <begin position="305"/>
        <end position="361"/>
    </location>
</feature>
<keyword evidence="6" id="KW-0479">Metal-binding</keyword>
<keyword evidence="5" id="KW-0677">Repeat</keyword>
<feature type="domain" description="PH" evidence="8">
    <location>
        <begin position="603"/>
        <end position="692"/>
    </location>
</feature>
<evidence type="ECO:0000256" key="7">
    <source>
        <dbReference type="SAM" id="MobiDB-lite"/>
    </source>
</evidence>
<dbReference type="InterPro" id="IPR011993">
    <property type="entry name" value="PH-like_dom_sf"/>
</dbReference>
<evidence type="ECO:0000259" key="12">
    <source>
        <dbReference type="PROSITE" id="PS50238"/>
    </source>
</evidence>
<keyword evidence="3" id="KW-0963">Cytoplasm</keyword>
<dbReference type="PROSITE" id="PS50238">
    <property type="entry name" value="RHOGAP"/>
    <property type="match status" value="1"/>
</dbReference>
<dbReference type="PROSITE" id="PS50105">
    <property type="entry name" value="SAM_DOMAIN"/>
    <property type="match status" value="1"/>
</dbReference>
<evidence type="ECO:0000313" key="14">
    <source>
        <dbReference type="RefSeq" id="XP_054841138.1"/>
    </source>
</evidence>
<feature type="region of interest" description="Disordered" evidence="7">
    <location>
        <begin position="409"/>
        <end position="465"/>
    </location>
</feature>
<dbReference type="SUPFAM" id="SSF47769">
    <property type="entry name" value="SAM/Pointed domain"/>
    <property type="match status" value="1"/>
</dbReference>
<dbReference type="Gene3D" id="2.30.29.30">
    <property type="entry name" value="Pleckstrin-homology domain (PH domain)/Phosphotyrosine-binding domain (PTB)"/>
    <property type="match status" value="5"/>
</dbReference>
<dbReference type="SMART" id="SM00454">
    <property type="entry name" value="SAM"/>
    <property type="match status" value="1"/>
</dbReference>
<dbReference type="GO" id="GO:0005737">
    <property type="term" value="C:cytoplasm"/>
    <property type="evidence" value="ECO:0007669"/>
    <property type="project" value="UniProtKB-SubCell"/>
</dbReference>
<sequence>MRPQFRVNSDIADWLASIHLERYLNTFRQLGYGSVRDVISLGKEDLQKLGITATGHRKRILNLVQQTQLLAGGKNCHMAGDERHKFGKCADSLEGPTPKNGIGRSKDISAGTVSGLVIGHDPVDHTLPLSPDKDPAALVAKPVPKPRTLFPGARPGAKLEQDSVPPARTPLPASKTPSGSEDAPRSRVVVEGFGPGQSTADAKGAQAGLSPPVPEAARPPQSGPREKNAGPARQLLAPLHERSRKAKHVPGASCASTVTCFPYTIQPAGSCPAEPVPAAAAVLREPLLVQAAFARAASLRERTELVPGGPWDSAELRPSPATSVGGKEDLRNPPGIPSPDRAVQNGTLSGEQASSLGQPCLGLPHVPQSLVNRTDPVEELISPYSEGMFGHSWPSQEQEYEELPECMPSRGEDGRGGGPLNGSCSIEEAKPAGKSGASLLRRTAPNETEGYSAVEAPRTGDSPLRLSNPLHLDEALDDLTISPYASYTSLSERPPTVLSGWLDKLSPQGNYVFQRRFVRFDGKYLMYFNNEKEPYPKGLIPLSVIEMARSTKDNKFQVVTSHRIFVFRAESEALRNDWCSTLQQKVAEQRLLSPRPPLSGGMLLQKSGCLELKGYKSKVFVALILSEMWLYKSEQFFKMGIAVCLIEMHGSTIREAKGRSFELITPLRIFSFGAESEREKREWMEALQNAIAETLYDYEVAEKIWSNKANRFCADCRTLNPDWASVNLCVVICKQCAGQHRSLGSSISKVQSLKLDTSVWSNEMVQLFIVLGNEQVNRFWAARLLPSEALYPDASAEQRREFITRKYRYGLYRLPHPQCSSQEHVLQALRAAVSGAGLLKTMLQFFAATTEGEAYEAVSEAGRGQQWSSPGSFGVEELSSEGVYNEVTQPVVQCGYLYKAPAMTKLAVSKKSREEFQRVWCSLEKCLLFYESDKSMEPLGKVEMEEVMSLGVTRVYALTSPGSSDRFSFTLELYLSNDRVQPLGADGPDALQSWASALGKWFTPLCCHCLLSYEFQRVGRLSYKSMLNPSQWLQGFFVLQKSHLFICPKEEEGAAEDSINLRQLQELNVVPLAEDPEKKEMLVLVEMGRTFHLQGVSRLDFSAWCVAIQASAGGQGNALRDQQLSRSGIPIIVNSCIAFITQYGLQHEGIYRKNGAKSRIKALMEEFRRDARNVKLRISDNFIEDVTDVLKRFFRELEDPVFTTHLHPQWKEAAEISQKPLRLEQYKKLISHLPHVNHRTLAALIGHLYRVQKCADLNQMTTKNLALLFAPSLFQTDGKGEHEVKVMEDLIDNYVHIFNLSQAGDLILEAYLEQKNPDCCVTLKVSPVMTAEELTNQVLEMRNVAASVDLWLTFEVLENGELERPLHPKEKVLEQALQWCKLSKPGSAYLLVKKVPIREGSCLFTGTRRESPKCGLLKCREDPPRLLGSKFQERYFVIKDRKLLLLKEKRSAKPEREWLLDRAKVYMGVRKKLKPPSQWSFTLALEKQQLYLACAGPSELWDWTTSILKAQHDGLRPVILRRHSSSDLAKQKFGTMPLIPLRGDSTNPIMLSANQTLRRLHTRRTLSMFFPMKMHQDSLEEQQEAAEPEPVYEEVGSFPAEGFLELSHHLLPPVDRTKKPAPCPEQGQLSSLPPCPAPRAPGTDPAKAHSLERGLWLEPDKATMISRLPRHRAIPSALAERTAKPPQGLPAPHREQEKLPALPAPPAETPPALGTQADGARKKNLSLSDRLPEGLSTAILQKNEGQAPLAPGLQDLPAAAEDQVQRQGSGPSELGTGLSTGSGL</sequence>
<feature type="domain" description="PH" evidence="8">
    <location>
        <begin position="1410"/>
        <end position="1512"/>
    </location>
</feature>
<comment type="subcellular location">
    <subcellularLocation>
        <location evidence="1">Cytoplasm</location>
    </subcellularLocation>
</comment>
<dbReference type="PROSITE" id="PS50003">
    <property type="entry name" value="PH_DOMAIN"/>
    <property type="match status" value="5"/>
</dbReference>
<dbReference type="Gene3D" id="1.10.555.10">
    <property type="entry name" value="Rho GTPase activation protein"/>
    <property type="match status" value="1"/>
</dbReference>
<evidence type="ECO:0000259" key="10">
    <source>
        <dbReference type="PROSITE" id="PS50115"/>
    </source>
</evidence>
<dbReference type="InterPro" id="IPR001660">
    <property type="entry name" value="SAM"/>
</dbReference>
<dbReference type="KEGG" id="emc:129333472"/>
<dbReference type="Gene3D" id="1.10.220.150">
    <property type="entry name" value="Arf GTPase activating protein"/>
    <property type="match status" value="1"/>
</dbReference>
<dbReference type="RefSeq" id="XP_054841138.1">
    <property type="nucleotide sequence ID" value="XM_054985163.1"/>
</dbReference>
<dbReference type="Pfam" id="PF00169">
    <property type="entry name" value="PH"/>
    <property type="match status" value="2"/>
</dbReference>
<feature type="domain" description="PH" evidence="8">
    <location>
        <begin position="1014"/>
        <end position="1113"/>
    </location>
</feature>
<dbReference type="PRINTS" id="PR00405">
    <property type="entry name" value="REVINTRACTNG"/>
</dbReference>
<evidence type="ECO:0000256" key="4">
    <source>
        <dbReference type="ARBA" id="ARBA00022553"/>
    </source>
</evidence>
<keyword evidence="13" id="KW-1185">Reference proteome</keyword>
<dbReference type="PROSITE" id="PS50200">
    <property type="entry name" value="RA"/>
    <property type="match status" value="1"/>
</dbReference>
<dbReference type="GO" id="GO:0005096">
    <property type="term" value="F:GTPase activator activity"/>
    <property type="evidence" value="ECO:0007669"/>
    <property type="project" value="UniProtKB-KW"/>
</dbReference>
<evidence type="ECO:0000259" key="11">
    <source>
        <dbReference type="PROSITE" id="PS50200"/>
    </source>
</evidence>
<feature type="domain" description="PH" evidence="8">
    <location>
        <begin position="495"/>
        <end position="587"/>
    </location>
</feature>
<evidence type="ECO:0000256" key="3">
    <source>
        <dbReference type="ARBA" id="ARBA00022490"/>
    </source>
</evidence>
<evidence type="ECO:0000313" key="13">
    <source>
        <dbReference type="Proteomes" id="UP001190640"/>
    </source>
</evidence>
<feature type="domain" description="SAM" evidence="9">
    <location>
        <begin position="6"/>
        <end position="70"/>
    </location>
</feature>
<dbReference type="Proteomes" id="UP001190640">
    <property type="component" value="Chromosome 7"/>
</dbReference>
<dbReference type="CTD" id="64411"/>
<dbReference type="SUPFAM" id="SSF50729">
    <property type="entry name" value="PH domain-like"/>
    <property type="match status" value="5"/>
</dbReference>
<dbReference type="SMART" id="SM00233">
    <property type="entry name" value="PH"/>
    <property type="match status" value="5"/>
</dbReference>
<dbReference type="SMART" id="SM00105">
    <property type="entry name" value="ArfGap"/>
    <property type="match status" value="1"/>
</dbReference>
<dbReference type="InterPro" id="IPR029071">
    <property type="entry name" value="Ubiquitin-like_domsf"/>
</dbReference>
<dbReference type="SUPFAM" id="SSF48350">
    <property type="entry name" value="GTPase activation domain, GAP"/>
    <property type="match status" value="1"/>
</dbReference>
<dbReference type="GeneID" id="129333472"/>
<feature type="region of interest" description="Disordered" evidence="7">
    <location>
        <begin position="1613"/>
        <end position="1655"/>
    </location>
</feature>
<accession>A0AA97JLJ8</accession>
<dbReference type="InterPro" id="IPR038508">
    <property type="entry name" value="ArfGAP_dom_sf"/>
</dbReference>
<dbReference type="Gene3D" id="3.10.20.90">
    <property type="entry name" value="Phosphatidylinositol 3-kinase Catalytic Subunit, Chain A, domain 1"/>
    <property type="match status" value="1"/>
</dbReference>
<dbReference type="PANTHER" id="PTHR45899">
    <property type="entry name" value="RHO GTPASE ACTIVATING PROTEIN AT 15B, ISOFORM C"/>
    <property type="match status" value="1"/>
</dbReference>
<feature type="domain" description="Rho-GAP" evidence="12">
    <location>
        <begin position="1122"/>
        <end position="1298"/>
    </location>
</feature>
<feature type="domain" description="Ras-associating" evidence="11">
    <location>
        <begin position="1304"/>
        <end position="1397"/>
    </location>
</feature>
<dbReference type="GO" id="GO:0007165">
    <property type="term" value="P:signal transduction"/>
    <property type="evidence" value="ECO:0007669"/>
    <property type="project" value="InterPro"/>
</dbReference>
<dbReference type="InterPro" id="IPR000198">
    <property type="entry name" value="RhoGAP_dom"/>
</dbReference>
<dbReference type="SUPFAM" id="SSF54236">
    <property type="entry name" value="Ubiquitin-like"/>
    <property type="match status" value="1"/>
</dbReference>